<feature type="compositionally biased region" description="Basic and acidic residues" evidence="10">
    <location>
        <begin position="106"/>
        <end position="116"/>
    </location>
</feature>
<dbReference type="PROSITE" id="PS50294">
    <property type="entry name" value="WD_REPEATS_REGION"/>
    <property type="match status" value="2"/>
</dbReference>
<dbReference type="Gene3D" id="3.30.1370.110">
    <property type="match status" value="3"/>
</dbReference>
<evidence type="ECO:0000313" key="12">
    <source>
        <dbReference type="EMBL" id="KAJ0977236.1"/>
    </source>
</evidence>
<feature type="repeat" description="WD" evidence="9">
    <location>
        <begin position="301"/>
        <end position="344"/>
    </location>
</feature>
<dbReference type="PROSITE" id="PS00678">
    <property type="entry name" value="WD_REPEATS_1"/>
    <property type="match status" value="2"/>
</dbReference>
<dbReference type="InterPro" id="IPR020472">
    <property type="entry name" value="WD40_PAC1"/>
</dbReference>
<dbReference type="Proteomes" id="UP001085076">
    <property type="component" value="Miscellaneous, Linkage group lg03"/>
</dbReference>
<evidence type="ECO:0000256" key="10">
    <source>
        <dbReference type="SAM" id="MobiDB-lite"/>
    </source>
</evidence>
<evidence type="ECO:0000259" key="11">
    <source>
        <dbReference type="PROSITE" id="PS50828"/>
    </source>
</evidence>
<evidence type="ECO:0000256" key="7">
    <source>
        <dbReference type="ARBA" id="ARBA00023242"/>
    </source>
</evidence>
<comment type="caution">
    <text evidence="12">The sequence shown here is derived from an EMBL/GenBank/DDBJ whole genome shotgun (WGS) entry which is preliminary data.</text>
</comment>
<keyword evidence="7" id="KW-0539">Nucleus</keyword>
<comment type="subcellular location">
    <subcellularLocation>
        <location evidence="1">Nucleus</location>
        <location evidence="1">Nucleolus</location>
    </subcellularLocation>
</comment>
<dbReference type="InterPro" id="IPR039241">
    <property type="entry name" value="Rrp9-like"/>
</dbReference>
<dbReference type="EMBL" id="JAGGNH010000003">
    <property type="protein sequence ID" value="KAJ0977236.1"/>
    <property type="molecule type" value="Genomic_DNA"/>
</dbReference>
<organism evidence="12 13">
    <name type="scientific">Dioscorea zingiberensis</name>
    <dbReference type="NCBI Taxonomy" id="325984"/>
    <lineage>
        <taxon>Eukaryota</taxon>
        <taxon>Viridiplantae</taxon>
        <taxon>Streptophyta</taxon>
        <taxon>Embryophyta</taxon>
        <taxon>Tracheophyta</taxon>
        <taxon>Spermatophyta</taxon>
        <taxon>Magnoliopsida</taxon>
        <taxon>Liliopsida</taxon>
        <taxon>Dioscoreales</taxon>
        <taxon>Dioscoreaceae</taxon>
        <taxon>Dioscorea</taxon>
    </lineage>
</organism>
<sequence>MKHRSKKPYRAKAGKRNPRAAVDNDDDPFFESDPKRRRRGDDEEIEDVSSDEDAGLSDREGDEEEKGEAPEETADEVRYRIAKEYLQKVRDLTRREEEEEDDEGDKVEGREDRDGRRDSLVAEKLLRDQLQESGRVRRLVASRVLKPEAQDQFRYITKHRQSVTAVALTVDEVRGFSASKDGSIMHWGVESGKSEKYMWPSEEVLISHHAKPHRNPSLKRSKQVLALAVSTDGRYLASGGLDRHVHLWDTRTREHIQAFPGHLGPVSCLVFQPGTPQLFSGSFDRTMKLWDVEDRSHINSLFGHQSEVLTIDCLGKLDDERLLTVGRDRTLRMWKVHDESQLVFRGPAASLECCCFIDGSEFISGSDDGSIELWSGKRKKPTHIIKNAHSPYEHLRDDKEVTPKSDVKENGSFKEKRGSLAESWVSSLAVCKGSDLVASGAANGSIRLWAIESDNKGLQPLFDYPLVGFINSLAFAKSGRFFVAGVGQEPRLGRWGRIPAARNGVAVHPIRLAEERGAGNHSPGGKAVLPGVVKGFLDENRYNYYDVRPGVIAVHPKFMNLGLVDGVTFLLLETGSLYIPLDLQKSEMMKNTATKDNCNSKQFNSWRDATIRLACGHPSDSNEALEQGDIWKLDLHGLRATEAVCAVRDRLETVEVIRSPKRDDPHTLHYGPSVLKVITGAGNHSPGGKPVLPGVVKGFLDENRYNYYDVRPGVIAVHPKFMLAYGHSRDSNEALEQGDIWKLDLHGLRATEAVCAVRDRLETVEVIRSPKRDDPQTLHYGPSVLKVITGAGNHSPGGKPVLPGVVKGFLDENRYNYYDVRPGVIAVHPKFM</sequence>
<dbReference type="InterPro" id="IPR015943">
    <property type="entry name" value="WD40/YVTN_repeat-like_dom_sf"/>
</dbReference>
<dbReference type="Gene3D" id="2.130.10.10">
    <property type="entry name" value="YVTN repeat-like/Quinoprotein amine dehydrogenase"/>
    <property type="match status" value="1"/>
</dbReference>
<feature type="repeat" description="WD" evidence="9">
    <location>
        <begin position="156"/>
        <end position="197"/>
    </location>
</feature>
<feature type="domain" description="Smr" evidence="11">
    <location>
        <begin position="743"/>
        <end position="828"/>
    </location>
</feature>
<feature type="region of interest" description="Disordered" evidence="10">
    <location>
        <begin position="1"/>
        <end position="79"/>
    </location>
</feature>
<dbReference type="AlphaFoldDB" id="A0A9D5HHZ3"/>
<dbReference type="OrthoDB" id="189968at2759"/>
<dbReference type="PANTHER" id="PTHR19865:SF0">
    <property type="entry name" value="U3 SMALL NUCLEOLAR RNA-INTERACTING PROTEIN 2"/>
    <property type="match status" value="1"/>
</dbReference>
<evidence type="ECO:0000313" key="13">
    <source>
        <dbReference type="Proteomes" id="UP001085076"/>
    </source>
</evidence>
<feature type="repeat" description="WD" evidence="9">
    <location>
        <begin position="217"/>
        <end position="258"/>
    </location>
</feature>
<evidence type="ECO:0000256" key="1">
    <source>
        <dbReference type="ARBA" id="ARBA00004604"/>
    </source>
</evidence>
<dbReference type="CDD" id="cd00200">
    <property type="entry name" value="WD40"/>
    <property type="match status" value="1"/>
</dbReference>
<comment type="similarity">
    <text evidence="2">Belongs to the WD repeat RRP9 family.</text>
</comment>
<feature type="compositionally biased region" description="Acidic residues" evidence="10">
    <location>
        <begin position="42"/>
        <end position="74"/>
    </location>
</feature>
<feature type="compositionally biased region" description="Basic residues" evidence="10">
    <location>
        <begin position="1"/>
        <end position="18"/>
    </location>
</feature>
<dbReference type="SUPFAM" id="SSF160443">
    <property type="entry name" value="SMR domain-like"/>
    <property type="match status" value="2"/>
</dbReference>
<evidence type="ECO:0000256" key="4">
    <source>
        <dbReference type="ARBA" id="ARBA00022574"/>
    </source>
</evidence>
<feature type="region of interest" description="Disordered" evidence="10">
    <location>
        <begin position="92"/>
        <end position="116"/>
    </location>
</feature>
<evidence type="ECO:0000256" key="8">
    <source>
        <dbReference type="ARBA" id="ARBA00023274"/>
    </source>
</evidence>
<evidence type="ECO:0000256" key="9">
    <source>
        <dbReference type="PROSITE-ProRule" id="PRU00221"/>
    </source>
</evidence>
<keyword evidence="13" id="KW-1185">Reference proteome</keyword>
<evidence type="ECO:0000256" key="3">
    <source>
        <dbReference type="ARBA" id="ARBA00022552"/>
    </source>
</evidence>
<feature type="repeat" description="WD" evidence="9">
    <location>
        <begin position="259"/>
        <end position="300"/>
    </location>
</feature>
<dbReference type="InterPro" id="IPR002625">
    <property type="entry name" value="Smr_dom"/>
</dbReference>
<dbReference type="SMART" id="SM00320">
    <property type="entry name" value="WD40"/>
    <property type="match status" value="6"/>
</dbReference>
<dbReference type="PROSITE" id="PS50082">
    <property type="entry name" value="WD_REPEATS_2"/>
    <property type="match status" value="4"/>
</dbReference>
<keyword evidence="5" id="KW-0677">Repeat</keyword>
<keyword evidence="8" id="KW-0687">Ribonucleoprotein</keyword>
<dbReference type="PANTHER" id="PTHR19865">
    <property type="entry name" value="U3 SMALL NUCLEOLAR RNA INTERACTING PROTEIN 2"/>
    <property type="match status" value="1"/>
</dbReference>
<dbReference type="SMART" id="SM00463">
    <property type="entry name" value="SMR"/>
    <property type="match status" value="2"/>
</dbReference>
<dbReference type="InterPro" id="IPR036063">
    <property type="entry name" value="Smr_dom_sf"/>
</dbReference>
<keyword evidence="4 9" id="KW-0853">WD repeat</keyword>
<evidence type="ECO:0000256" key="5">
    <source>
        <dbReference type="ARBA" id="ARBA00022737"/>
    </source>
</evidence>
<dbReference type="GO" id="GO:0006364">
    <property type="term" value="P:rRNA processing"/>
    <property type="evidence" value="ECO:0007669"/>
    <property type="project" value="UniProtKB-KW"/>
</dbReference>
<keyword evidence="6" id="KW-0694">RNA-binding</keyword>
<dbReference type="InterPro" id="IPR001680">
    <property type="entry name" value="WD40_rpt"/>
</dbReference>
<dbReference type="PRINTS" id="PR00320">
    <property type="entry name" value="GPROTEINBRPT"/>
</dbReference>
<evidence type="ECO:0000256" key="2">
    <source>
        <dbReference type="ARBA" id="ARBA00006777"/>
    </source>
</evidence>
<accession>A0A9D5HHZ3</accession>
<dbReference type="InterPro" id="IPR036322">
    <property type="entry name" value="WD40_repeat_dom_sf"/>
</dbReference>
<dbReference type="Pfam" id="PF00400">
    <property type="entry name" value="WD40"/>
    <property type="match status" value="5"/>
</dbReference>
<dbReference type="SUPFAM" id="SSF50978">
    <property type="entry name" value="WD40 repeat-like"/>
    <property type="match status" value="1"/>
</dbReference>
<dbReference type="InterPro" id="IPR019775">
    <property type="entry name" value="WD40_repeat_CS"/>
</dbReference>
<reference evidence="12" key="2">
    <citation type="journal article" date="2022" name="Hortic Res">
        <title>The genome of Dioscorea zingiberensis sheds light on the biosynthesis, origin and evolution of the medicinally important diosgenin saponins.</title>
        <authorList>
            <person name="Li Y."/>
            <person name="Tan C."/>
            <person name="Li Z."/>
            <person name="Guo J."/>
            <person name="Li S."/>
            <person name="Chen X."/>
            <person name="Wang C."/>
            <person name="Dai X."/>
            <person name="Yang H."/>
            <person name="Song W."/>
            <person name="Hou L."/>
            <person name="Xu J."/>
            <person name="Tong Z."/>
            <person name="Xu A."/>
            <person name="Yuan X."/>
            <person name="Wang W."/>
            <person name="Yang Q."/>
            <person name="Chen L."/>
            <person name="Sun Z."/>
            <person name="Wang K."/>
            <person name="Pan B."/>
            <person name="Chen J."/>
            <person name="Bao Y."/>
            <person name="Liu F."/>
            <person name="Qi X."/>
            <person name="Gang D.R."/>
            <person name="Wen J."/>
            <person name="Li J."/>
        </authorList>
    </citation>
    <scope>NUCLEOTIDE SEQUENCE</scope>
    <source>
        <strain evidence="12">Dzin_1.0</strain>
    </source>
</reference>
<protein>
    <recommendedName>
        <fullName evidence="11">Smr domain-containing protein</fullName>
    </recommendedName>
</protein>
<dbReference type="PROSITE" id="PS50828">
    <property type="entry name" value="SMR"/>
    <property type="match status" value="2"/>
</dbReference>
<dbReference type="FunFam" id="2.130.10.10:FF:000483">
    <property type="entry name" value="U3 snoRNP-associated protein-like EMB2271"/>
    <property type="match status" value="1"/>
</dbReference>
<evidence type="ECO:0000256" key="6">
    <source>
        <dbReference type="ARBA" id="ARBA00022884"/>
    </source>
</evidence>
<dbReference type="GO" id="GO:0034511">
    <property type="term" value="F:U3 snoRNA binding"/>
    <property type="evidence" value="ECO:0007669"/>
    <property type="project" value="InterPro"/>
</dbReference>
<gene>
    <name evidence="12" type="ORF">J5N97_012710</name>
</gene>
<proteinExistence type="inferred from homology"/>
<feature type="domain" description="Smr" evidence="11">
    <location>
        <begin position="633"/>
        <end position="718"/>
    </location>
</feature>
<dbReference type="GO" id="GO:0032040">
    <property type="term" value="C:small-subunit processome"/>
    <property type="evidence" value="ECO:0007669"/>
    <property type="project" value="TreeGrafter"/>
</dbReference>
<name>A0A9D5HHZ3_9LILI</name>
<reference evidence="12" key="1">
    <citation type="submission" date="2021-03" db="EMBL/GenBank/DDBJ databases">
        <authorList>
            <person name="Li Z."/>
            <person name="Yang C."/>
        </authorList>
    </citation>
    <scope>NUCLEOTIDE SEQUENCE</scope>
    <source>
        <strain evidence="12">Dzin_1.0</strain>
        <tissue evidence="12">Leaf</tissue>
    </source>
</reference>
<keyword evidence="3" id="KW-0698">rRNA processing</keyword>